<dbReference type="GO" id="GO:0005506">
    <property type="term" value="F:iron ion binding"/>
    <property type="evidence" value="ECO:0007669"/>
    <property type="project" value="InterPro"/>
</dbReference>
<comment type="similarity">
    <text evidence="1">Belongs to the cytochrome P450 family.</text>
</comment>
<dbReference type="CDD" id="cd00302">
    <property type="entry name" value="cytochrome_P450"/>
    <property type="match status" value="1"/>
</dbReference>
<name>A0A502ET06_9FLAO</name>
<comment type="caution">
    <text evidence="2">The sequence shown here is derived from an EMBL/GenBank/DDBJ whole genome shotgun (WGS) entry which is preliminary data.</text>
</comment>
<evidence type="ECO:0000313" key="3">
    <source>
        <dbReference type="Proteomes" id="UP000319700"/>
    </source>
</evidence>
<dbReference type="PANTHER" id="PTHR46696">
    <property type="entry name" value="P450, PUTATIVE (EUROFUNG)-RELATED"/>
    <property type="match status" value="1"/>
</dbReference>
<evidence type="ECO:0000256" key="1">
    <source>
        <dbReference type="ARBA" id="ARBA00010617"/>
    </source>
</evidence>
<reference evidence="2 3" key="1">
    <citation type="journal article" date="2019" name="Environ. Microbiol.">
        <title>Species interactions and distinct microbial communities in high Arctic permafrost affected cryosols are associated with the CH4 and CO2 gas fluxes.</title>
        <authorList>
            <person name="Altshuler I."/>
            <person name="Hamel J."/>
            <person name="Turney S."/>
            <person name="Magnuson E."/>
            <person name="Levesque R."/>
            <person name="Greer C."/>
            <person name="Whyte L.G."/>
        </authorList>
    </citation>
    <scope>NUCLEOTIDE SEQUENCE [LARGE SCALE GENOMIC DNA]</scope>
    <source>
        <strain evidence="2 3">42</strain>
    </source>
</reference>
<dbReference type="SUPFAM" id="SSF48264">
    <property type="entry name" value="Cytochrome P450"/>
    <property type="match status" value="1"/>
</dbReference>
<evidence type="ECO:0000313" key="2">
    <source>
        <dbReference type="EMBL" id="TPG40192.1"/>
    </source>
</evidence>
<gene>
    <name evidence="2" type="ORF">EAH81_12930</name>
</gene>
<dbReference type="GO" id="GO:0004497">
    <property type="term" value="F:monooxygenase activity"/>
    <property type="evidence" value="ECO:0007669"/>
    <property type="project" value="InterPro"/>
</dbReference>
<dbReference type="PRINTS" id="PR00359">
    <property type="entry name" value="BP450"/>
</dbReference>
<dbReference type="AlphaFoldDB" id="A0A502ET06"/>
<sequence>MKYPCVKLNNFAKKVNMISSLFLQSDVPDPYLIYENMLNINPVYWDEPNKTWAIYSYKHCVEILKNTKTHIPDINPDNVQKLNTDALYILNNLTRLSNGVEHEIAKEITTIIFSKMKSVEIGPVTAALIQNGLVENKIDWVDSICKKLPVLILLKSFSFDTNDSDFISKKIETIVKIMLPKKTVEEVNSINEISEDLFFIIKKHLSSLALESLLSSIAEKHKMTLEQVIKTVVSNLIGLFIQSYDAGRGILSNALLQIIQNKTFSNKKAIEKSVIETLRFDPPIHNTRRIATEDFFIGESLIKKNDFILIVLASANRDPEKFENAFEFNIERSNNFENLTFGIGGHMCLAKYFSIQLATEALWLLFDEYKTITILDHNIQYEPMINARLPKNIWVSIL</sequence>
<dbReference type="Gene3D" id="1.10.630.10">
    <property type="entry name" value="Cytochrome P450"/>
    <property type="match status" value="1"/>
</dbReference>
<dbReference type="PANTHER" id="PTHR46696:SF1">
    <property type="entry name" value="CYTOCHROME P450 YJIB-RELATED"/>
    <property type="match status" value="1"/>
</dbReference>
<dbReference type="InterPro" id="IPR036396">
    <property type="entry name" value="Cyt_P450_sf"/>
</dbReference>
<accession>A0A502ET06</accession>
<protein>
    <submittedName>
        <fullName evidence="2">Cytochrome P450</fullName>
    </submittedName>
</protein>
<proteinExistence type="inferred from homology"/>
<dbReference type="InterPro" id="IPR001128">
    <property type="entry name" value="Cyt_P450"/>
</dbReference>
<organism evidence="2 3">
    <name type="scientific">Flavobacterium pectinovorum</name>
    <dbReference type="NCBI Taxonomy" id="29533"/>
    <lineage>
        <taxon>Bacteria</taxon>
        <taxon>Pseudomonadati</taxon>
        <taxon>Bacteroidota</taxon>
        <taxon>Flavobacteriia</taxon>
        <taxon>Flavobacteriales</taxon>
        <taxon>Flavobacteriaceae</taxon>
        <taxon>Flavobacterium</taxon>
    </lineage>
</organism>
<dbReference type="GO" id="GO:0020037">
    <property type="term" value="F:heme binding"/>
    <property type="evidence" value="ECO:0007669"/>
    <property type="project" value="InterPro"/>
</dbReference>
<dbReference type="Pfam" id="PF00067">
    <property type="entry name" value="p450"/>
    <property type="match status" value="1"/>
</dbReference>
<dbReference type="EMBL" id="RCZH01000007">
    <property type="protein sequence ID" value="TPG40192.1"/>
    <property type="molecule type" value="Genomic_DNA"/>
</dbReference>
<dbReference type="InterPro" id="IPR002397">
    <property type="entry name" value="Cyt_P450_B"/>
</dbReference>
<dbReference type="GO" id="GO:0016705">
    <property type="term" value="F:oxidoreductase activity, acting on paired donors, with incorporation or reduction of molecular oxygen"/>
    <property type="evidence" value="ECO:0007669"/>
    <property type="project" value="InterPro"/>
</dbReference>
<dbReference type="Proteomes" id="UP000319700">
    <property type="component" value="Unassembled WGS sequence"/>
</dbReference>
<keyword evidence="3" id="KW-1185">Reference proteome</keyword>